<dbReference type="Pfam" id="PF22978">
    <property type="entry name" value="HAD_Pex22"/>
    <property type="match status" value="1"/>
</dbReference>
<sequence length="217" mass="25616">MSKKTDLPTWIFRLIGITSLATAVISFAIYWFRKYPPRRKITFNKNDGWSNKIFKSQRHKKMTISLKNTVLWNPSSDISMYAFHENVLQLIIRLTYAYDIYIIIHINSVKERDRIQFLLENTQGGLFTGGYMDQRKIIYCSEEEGKVHIIRHIEPVIHIEGGWEEDDGEKIKIVWIVTKRKMDLMKSDHDLKHNVELAERLADTSIAREVMENKNDE</sequence>
<evidence type="ECO:0000256" key="1">
    <source>
        <dbReference type="SAM" id="Phobius"/>
    </source>
</evidence>
<dbReference type="Proteomes" id="UP000009138">
    <property type="component" value="Unassembled WGS sequence"/>
</dbReference>
<feature type="transmembrane region" description="Helical" evidence="1">
    <location>
        <begin position="12"/>
        <end position="32"/>
    </location>
</feature>
<dbReference type="GO" id="GO:0007031">
    <property type="term" value="P:peroxisome organization"/>
    <property type="evidence" value="ECO:0007669"/>
    <property type="project" value="InterPro"/>
</dbReference>
<keyword evidence="1" id="KW-0472">Membrane</keyword>
<dbReference type="eggNOG" id="ENOG502SASS">
    <property type="taxonomic scope" value="Eukaryota"/>
</dbReference>
<dbReference type="RefSeq" id="XP_067527099.1">
    <property type="nucleotide sequence ID" value="XM_067670998.1"/>
</dbReference>
<dbReference type="AlphaFoldDB" id="I1CTC3"/>
<gene>
    <name evidence="2" type="ORF">RO3G_16414</name>
</gene>
<dbReference type="PANTHER" id="PTHR34126:SF1">
    <property type="entry name" value="PEROXISOME BIOGENESIS PROTEIN 22"/>
    <property type="match status" value="1"/>
</dbReference>
<name>I1CTC3_RHIO9</name>
<organism evidence="2 3">
    <name type="scientific">Rhizopus delemar (strain RA 99-880 / ATCC MYA-4621 / FGSC 9543 / NRRL 43880)</name>
    <name type="common">Mucormycosis agent</name>
    <name type="synonym">Rhizopus arrhizus var. delemar</name>
    <dbReference type="NCBI Taxonomy" id="246409"/>
    <lineage>
        <taxon>Eukaryota</taxon>
        <taxon>Fungi</taxon>
        <taxon>Fungi incertae sedis</taxon>
        <taxon>Mucoromycota</taxon>
        <taxon>Mucoromycotina</taxon>
        <taxon>Mucoromycetes</taxon>
        <taxon>Mucorales</taxon>
        <taxon>Mucorineae</taxon>
        <taxon>Rhizopodaceae</taxon>
        <taxon>Rhizopus</taxon>
    </lineage>
</organism>
<dbReference type="InParanoid" id="I1CTC3"/>
<dbReference type="InterPro" id="IPR037485">
    <property type="entry name" value="PEX22"/>
</dbReference>
<protein>
    <recommendedName>
        <fullName evidence="4">Peroxisome assembly protein 22</fullName>
    </recommendedName>
</protein>
<keyword evidence="1" id="KW-1133">Transmembrane helix</keyword>
<dbReference type="OMA" id="VERMIWI"/>
<dbReference type="EMBL" id="CH476751">
    <property type="protein sequence ID" value="EIE91703.1"/>
    <property type="molecule type" value="Genomic_DNA"/>
</dbReference>
<reference evidence="2 3" key="1">
    <citation type="journal article" date="2009" name="PLoS Genet.">
        <title>Genomic analysis of the basal lineage fungus Rhizopus oryzae reveals a whole-genome duplication.</title>
        <authorList>
            <person name="Ma L.-J."/>
            <person name="Ibrahim A.S."/>
            <person name="Skory C."/>
            <person name="Grabherr M.G."/>
            <person name="Burger G."/>
            <person name="Butler M."/>
            <person name="Elias M."/>
            <person name="Idnurm A."/>
            <person name="Lang B.F."/>
            <person name="Sone T."/>
            <person name="Abe A."/>
            <person name="Calvo S.E."/>
            <person name="Corrochano L.M."/>
            <person name="Engels R."/>
            <person name="Fu J."/>
            <person name="Hansberg W."/>
            <person name="Kim J.-M."/>
            <person name="Kodira C.D."/>
            <person name="Koehrsen M.J."/>
            <person name="Liu B."/>
            <person name="Miranda-Saavedra D."/>
            <person name="O'Leary S."/>
            <person name="Ortiz-Castellanos L."/>
            <person name="Poulter R."/>
            <person name="Rodriguez-Romero J."/>
            <person name="Ruiz-Herrera J."/>
            <person name="Shen Y.-Q."/>
            <person name="Zeng Q."/>
            <person name="Galagan J."/>
            <person name="Birren B.W."/>
            <person name="Cuomo C.A."/>
            <person name="Wickes B.L."/>
        </authorList>
    </citation>
    <scope>NUCLEOTIDE SEQUENCE [LARGE SCALE GENOMIC DNA]</scope>
    <source>
        <strain evidence="3">RA 99-880 / ATCC MYA-4621 / FGSC 9543 / NRRL 43880</strain>
    </source>
</reference>
<dbReference type="VEuPathDB" id="FungiDB:RO3G_16414"/>
<accession>I1CTC3</accession>
<dbReference type="OrthoDB" id="77656at2759"/>
<keyword evidence="3" id="KW-1185">Reference proteome</keyword>
<dbReference type="PANTHER" id="PTHR34126">
    <property type="entry name" value="PEROXISOME BIOGENESIS PROTEIN 22"/>
    <property type="match status" value="1"/>
</dbReference>
<evidence type="ECO:0000313" key="3">
    <source>
        <dbReference type="Proteomes" id="UP000009138"/>
    </source>
</evidence>
<dbReference type="GeneID" id="93623379"/>
<evidence type="ECO:0008006" key="4">
    <source>
        <dbReference type="Google" id="ProtNLM"/>
    </source>
</evidence>
<keyword evidence="1" id="KW-0812">Transmembrane</keyword>
<proteinExistence type="predicted"/>
<evidence type="ECO:0000313" key="2">
    <source>
        <dbReference type="EMBL" id="EIE91703.1"/>
    </source>
</evidence>